<gene>
    <name evidence="2" type="ORF">RCL2_001647000</name>
</gene>
<comment type="caution">
    <text evidence="2">The sequence shown here is derived from an EMBL/GenBank/DDBJ whole genome shotgun (WGS) entry which is preliminary data.</text>
</comment>
<protein>
    <submittedName>
        <fullName evidence="2">Pex19 protein</fullName>
    </submittedName>
</protein>
<feature type="compositionally biased region" description="Polar residues" evidence="1">
    <location>
        <begin position="30"/>
        <end position="50"/>
    </location>
</feature>
<dbReference type="EMBL" id="BLAL01000189">
    <property type="protein sequence ID" value="GES89578.1"/>
    <property type="molecule type" value="Genomic_DNA"/>
</dbReference>
<dbReference type="PANTHER" id="PTHR12774">
    <property type="entry name" value="PEROXISOMAL BIOGENESIS FACTOR 19"/>
    <property type="match status" value="1"/>
</dbReference>
<dbReference type="Proteomes" id="UP000615446">
    <property type="component" value="Unassembled WGS sequence"/>
</dbReference>
<feature type="region of interest" description="Disordered" evidence="1">
    <location>
        <begin position="1"/>
        <end position="60"/>
    </location>
</feature>
<sequence length="326" mass="37115">MASEDKRVTVDEADETDDLDELLDEALDDYSSSHSTNLPSSGSSTTTFPLNISPDRSRDQVNLDLPSQLDDEYVKRLTADMEDFVKELEDENELRIAMQGLMKTFEEVDEDNLNGTDFDNVGRSTAESNGTSFQDKINQTMNKLQNSSEQLDAEIMDGSNDQFMEMMKHLENMANLSGLAENDLEEMFGSGGMEKMLESMMEALATKDYLYEPMKEFAQKYPKWLEDNKGKVPPEDYTRYEKQSEYINKIIEKYDAPDFDGNNEQQNKAIINLMQELQDFGQPPPEILNELAPGMELNEQGIPSDLSSCKNISLSFLYKFNYIAIN</sequence>
<proteinExistence type="predicted"/>
<dbReference type="GO" id="GO:0005778">
    <property type="term" value="C:peroxisomal membrane"/>
    <property type="evidence" value="ECO:0007669"/>
    <property type="project" value="TreeGrafter"/>
</dbReference>
<organism evidence="2 3">
    <name type="scientific">Rhizophagus clarus</name>
    <dbReference type="NCBI Taxonomy" id="94130"/>
    <lineage>
        <taxon>Eukaryota</taxon>
        <taxon>Fungi</taxon>
        <taxon>Fungi incertae sedis</taxon>
        <taxon>Mucoromycota</taxon>
        <taxon>Glomeromycotina</taxon>
        <taxon>Glomeromycetes</taxon>
        <taxon>Glomerales</taxon>
        <taxon>Glomeraceae</taxon>
        <taxon>Rhizophagus</taxon>
    </lineage>
</organism>
<dbReference type="PANTHER" id="PTHR12774:SF2">
    <property type="entry name" value="PEROXISOMAL BIOGENESIS FACTOR 19"/>
    <property type="match status" value="1"/>
</dbReference>
<dbReference type="Gene3D" id="1.20.120.900">
    <property type="entry name" value="Pex19, mPTS binding domain"/>
    <property type="match status" value="1"/>
</dbReference>
<feature type="compositionally biased region" description="Basic and acidic residues" evidence="1">
    <location>
        <begin position="1"/>
        <end position="10"/>
    </location>
</feature>
<evidence type="ECO:0000256" key="1">
    <source>
        <dbReference type="SAM" id="MobiDB-lite"/>
    </source>
</evidence>
<dbReference type="AlphaFoldDB" id="A0A8H3LQI1"/>
<feature type="compositionally biased region" description="Acidic residues" evidence="1">
    <location>
        <begin position="11"/>
        <end position="28"/>
    </location>
</feature>
<evidence type="ECO:0000313" key="2">
    <source>
        <dbReference type="EMBL" id="GES89578.1"/>
    </source>
</evidence>
<dbReference type="InterPro" id="IPR038322">
    <property type="entry name" value="Pex19_C_sf"/>
</dbReference>
<dbReference type="GO" id="GO:0045046">
    <property type="term" value="P:protein import into peroxisome membrane"/>
    <property type="evidence" value="ECO:0007669"/>
    <property type="project" value="TreeGrafter"/>
</dbReference>
<reference evidence="2" key="1">
    <citation type="submission" date="2019-10" db="EMBL/GenBank/DDBJ databases">
        <title>Conservation and host-specific expression of non-tandemly repeated heterogenous ribosome RNA gene in arbuscular mycorrhizal fungi.</title>
        <authorList>
            <person name="Maeda T."/>
            <person name="Kobayashi Y."/>
            <person name="Nakagawa T."/>
            <person name="Ezawa T."/>
            <person name="Yamaguchi K."/>
            <person name="Bino T."/>
            <person name="Nishimoto Y."/>
            <person name="Shigenobu S."/>
            <person name="Kawaguchi M."/>
        </authorList>
    </citation>
    <scope>NUCLEOTIDE SEQUENCE</scope>
    <source>
        <strain evidence="2">HR1</strain>
    </source>
</reference>
<accession>A0A8H3LQI1</accession>
<dbReference type="OrthoDB" id="21292at2759"/>
<dbReference type="GO" id="GO:0033328">
    <property type="term" value="F:peroxisome membrane targeting sequence binding"/>
    <property type="evidence" value="ECO:0007669"/>
    <property type="project" value="TreeGrafter"/>
</dbReference>
<name>A0A8H3LQI1_9GLOM</name>
<dbReference type="InterPro" id="IPR006708">
    <property type="entry name" value="Pex19"/>
</dbReference>
<evidence type="ECO:0000313" key="3">
    <source>
        <dbReference type="Proteomes" id="UP000615446"/>
    </source>
</evidence>
<dbReference type="Pfam" id="PF04614">
    <property type="entry name" value="Pex19"/>
    <property type="match status" value="1"/>
</dbReference>